<keyword evidence="8" id="KW-1185">Reference proteome</keyword>
<proteinExistence type="inferred from homology"/>
<dbReference type="Pfam" id="PF00015">
    <property type="entry name" value="MCPsignal"/>
    <property type="match status" value="1"/>
</dbReference>
<dbReference type="InterPro" id="IPR051310">
    <property type="entry name" value="MCP_chemotaxis"/>
</dbReference>
<sequence length="510" mass="56876">MDQYQLNAAKTINTIRSILFVIYVLGITSSLSTMKMYETVLMSSTTFFYGLAALVEGYLIYKRKNPHAFLFIIFDVLLTGTSILGQSIFDIDLVATNLKTGINYTIGIFVIAYSGFLFSNRQTLYVGILITIINISQLLLAARLGIKFLDIPGTHTMPYTVSLTTEVVKMIFLMMISYVMSRVVKLLVAIKDEAFIEKEKSDKHSKVVEDQRNNMLSVAEKLNSSVLSLGKFAEELTSQIQTQAASIEEISASLTEISQTTENSAEFVRDQYLKIEKLNEESNTLEAIVVEVRNQVDIITNQINQSSKFSNDVTQSMISLNNALNEVRGSFQKVEDVNQIMKEIADQTNLLALNASIEAARAGEHGRGFAVVAQEVAKLAENSANNASIISKTILKSRSDLELGNKNAMSAQEMANNQQKELQTIEEKVRSFKEKVVEMQDLNTRVVSSQKELKQLSSQLETIAKEQSLGNQEVMRAAQSIEDAVQVVATNTKTLQDQIQQISEYSEKIR</sequence>
<feature type="coiled-coil region" evidence="4">
    <location>
        <begin position="408"/>
        <end position="466"/>
    </location>
</feature>
<dbReference type="GO" id="GO:0005886">
    <property type="term" value="C:plasma membrane"/>
    <property type="evidence" value="ECO:0007669"/>
    <property type="project" value="TreeGrafter"/>
</dbReference>
<feature type="domain" description="Methyl-accepting transducer" evidence="6">
    <location>
        <begin position="218"/>
        <end position="482"/>
    </location>
</feature>
<dbReference type="InterPro" id="IPR004090">
    <property type="entry name" value="Chemotax_Me-accpt_rcpt"/>
</dbReference>
<feature type="transmembrane region" description="Helical" evidence="5">
    <location>
        <begin position="40"/>
        <end position="61"/>
    </location>
</feature>
<accession>A0A2P2DVM5</accession>
<dbReference type="SMART" id="SM00283">
    <property type="entry name" value="MA"/>
    <property type="match status" value="1"/>
</dbReference>
<feature type="transmembrane region" description="Helical" evidence="5">
    <location>
        <begin position="12"/>
        <end position="34"/>
    </location>
</feature>
<reference evidence="7 8" key="1">
    <citation type="submission" date="2018-02" db="EMBL/GenBank/DDBJ databases">
        <title>Novel Leptospira species isolated from soil and water in Japan.</title>
        <authorList>
            <person name="Nakao R."/>
            <person name="Masuzawa T."/>
        </authorList>
    </citation>
    <scope>NUCLEOTIDE SEQUENCE [LARGE SCALE GENOMIC DNA]</scope>
    <source>
        <strain evidence="7 8">YH101</strain>
    </source>
</reference>
<dbReference type="InterPro" id="IPR004089">
    <property type="entry name" value="MCPsignal_dom"/>
</dbReference>
<dbReference type="PRINTS" id="PR00260">
    <property type="entry name" value="CHEMTRNSDUCR"/>
</dbReference>
<evidence type="ECO:0000313" key="7">
    <source>
        <dbReference type="EMBL" id="GBF48676.1"/>
    </source>
</evidence>
<keyword evidence="1" id="KW-0145">Chemotaxis</keyword>
<evidence type="ECO:0000313" key="8">
    <source>
        <dbReference type="Proteomes" id="UP000245133"/>
    </source>
</evidence>
<keyword evidence="3" id="KW-0807">Transducer</keyword>
<dbReference type="Proteomes" id="UP000245133">
    <property type="component" value="Unassembled WGS sequence"/>
</dbReference>
<keyword evidence="5" id="KW-1133">Transmembrane helix</keyword>
<evidence type="ECO:0000256" key="5">
    <source>
        <dbReference type="SAM" id="Phobius"/>
    </source>
</evidence>
<organism evidence="7 8">
    <name type="scientific">Leptospira ryugenii</name>
    <dbReference type="NCBI Taxonomy" id="1917863"/>
    <lineage>
        <taxon>Bacteria</taxon>
        <taxon>Pseudomonadati</taxon>
        <taxon>Spirochaetota</taxon>
        <taxon>Spirochaetia</taxon>
        <taxon>Leptospirales</taxon>
        <taxon>Leptospiraceae</taxon>
        <taxon>Leptospira</taxon>
    </lineage>
</organism>
<feature type="transmembrane region" description="Helical" evidence="5">
    <location>
        <begin position="125"/>
        <end position="146"/>
    </location>
</feature>
<dbReference type="SUPFAM" id="SSF58104">
    <property type="entry name" value="Methyl-accepting chemotaxis protein (MCP) signaling domain"/>
    <property type="match status" value="1"/>
</dbReference>
<dbReference type="RefSeq" id="WP_108972759.1">
    <property type="nucleotide sequence ID" value="NZ_BFBB01000002.1"/>
</dbReference>
<dbReference type="PANTHER" id="PTHR43531:SF11">
    <property type="entry name" value="METHYL-ACCEPTING CHEMOTAXIS PROTEIN 3"/>
    <property type="match status" value="1"/>
</dbReference>
<keyword evidence="5" id="KW-0812">Transmembrane</keyword>
<comment type="similarity">
    <text evidence="2">Belongs to the methyl-accepting chemotaxis (MCP) protein family.</text>
</comment>
<dbReference type="GO" id="GO:0006935">
    <property type="term" value="P:chemotaxis"/>
    <property type="evidence" value="ECO:0007669"/>
    <property type="project" value="UniProtKB-KW"/>
</dbReference>
<name>A0A2P2DVM5_9LEPT</name>
<dbReference type="AlphaFoldDB" id="A0A2P2DVM5"/>
<evidence type="ECO:0000256" key="1">
    <source>
        <dbReference type="ARBA" id="ARBA00022500"/>
    </source>
</evidence>
<dbReference type="OrthoDB" id="354666at2"/>
<evidence type="ECO:0000256" key="2">
    <source>
        <dbReference type="ARBA" id="ARBA00029447"/>
    </source>
</evidence>
<feature type="transmembrane region" description="Helical" evidence="5">
    <location>
        <begin position="158"/>
        <end position="181"/>
    </location>
</feature>
<gene>
    <name evidence="7" type="ORF">LPTSP4_01760</name>
</gene>
<evidence type="ECO:0000259" key="6">
    <source>
        <dbReference type="PROSITE" id="PS50111"/>
    </source>
</evidence>
<evidence type="ECO:0000256" key="4">
    <source>
        <dbReference type="SAM" id="Coils"/>
    </source>
</evidence>
<dbReference type="EMBL" id="BFBB01000002">
    <property type="protein sequence ID" value="GBF48676.1"/>
    <property type="molecule type" value="Genomic_DNA"/>
</dbReference>
<evidence type="ECO:0000256" key="3">
    <source>
        <dbReference type="PROSITE-ProRule" id="PRU00284"/>
    </source>
</evidence>
<comment type="caution">
    <text evidence="7">The sequence shown here is derived from an EMBL/GenBank/DDBJ whole genome shotgun (WGS) entry which is preliminary data.</text>
</comment>
<feature type="transmembrane region" description="Helical" evidence="5">
    <location>
        <begin position="101"/>
        <end position="118"/>
    </location>
</feature>
<keyword evidence="5" id="KW-0472">Membrane</keyword>
<dbReference type="GO" id="GO:0007165">
    <property type="term" value="P:signal transduction"/>
    <property type="evidence" value="ECO:0007669"/>
    <property type="project" value="UniProtKB-KW"/>
</dbReference>
<dbReference type="GO" id="GO:0004888">
    <property type="term" value="F:transmembrane signaling receptor activity"/>
    <property type="evidence" value="ECO:0007669"/>
    <property type="project" value="InterPro"/>
</dbReference>
<dbReference type="PANTHER" id="PTHR43531">
    <property type="entry name" value="PROTEIN ICFG"/>
    <property type="match status" value="1"/>
</dbReference>
<feature type="transmembrane region" description="Helical" evidence="5">
    <location>
        <begin position="68"/>
        <end position="89"/>
    </location>
</feature>
<dbReference type="PROSITE" id="PS50111">
    <property type="entry name" value="CHEMOTAXIS_TRANSDUC_2"/>
    <property type="match status" value="1"/>
</dbReference>
<keyword evidence="4" id="KW-0175">Coiled coil</keyword>
<dbReference type="Gene3D" id="1.10.287.950">
    <property type="entry name" value="Methyl-accepting chemotaxis protein"/>
    <property type="match status" value="1"/>
</dbReference>
<protein>
    <submittedName>
        <fullName evidence="7">Methyl-accepting chemotaxis protein signaling domain protein</fullName>
    </submittedName>
</protein>